<dbReference type="Gene3D" id="3.30.40.10">
    <property type="entry name" value="Zinc/RING finger domain, C3HC4 (zinc finger)"/>
    <property type="match status" value="1"/>
</dbReference>
<dbReference type="SUPFAM" id="SSF57850">
    <property type="entry name" value="RING/U-box"/>
    <property type="match status" value="1"/>
</dbReference>
<proteinExistence type="predicted"/>
<evidence type="ECO:0000313" key="7">
    <source>
        <dbReference type="Proteomes" id="UP000664859"/>
    </source>
</evidence>
<dbReference type="Proteomes" id="UP000664859">
    <property type="component" value="Unassembled WGS sequence"/>
</dbReference>
<comment type="caution">
    <text evidence="6">The sequence shown here is derived from an EMBL/GenBank/DDBJ whole genome shotgun (WGS) entry which is preliminary data.</text>
</comment>
<dbReference type="OrthoDB" id="2145840at2759"/>
<sequence>MEAATKQMAVVKHALNQHENKPVLATPEAPLLDHLVPAAVAADGAVSRILSRMAVYLQQREPNARPEWIKNLPLTARRLKSELYRGAATLAEYSNADTLFTQVSQLARILGDEAQPAELHGSQDEGAAAHSAAAAAAAPMAAAAGGTCEPACGNGSRAPLVCASPKTHNKGQQLAAQAADAVAAAAGGLAVNASMTTGCGGAANAEVEGSAEGMAAGDAAAAAAHCGGGGGGSSGAQSPKYTQQQRVPALQQQQQRLLLMWHAIMCTAEADKCQVSQGSRQQQGEAATALGAVAFSGVAAAAARVQEQTEDCAGDSDSYAGESDSDSNGSSPAAAALHRAHRGNTQGGQRTMLATAAAAVTGQLAAHRANFRHLRSTTPSLPLLPRMTSSRQAAAADGMSAAPAFNLAQVTGGWQSANDAPHRWRIMAHIVDSIPGAQELKQNATLELLKQLRECCEGLELSLYRSAASFAEYSNTDTLFARMQALGGSGASAITAPQPQPQSSRQAAAADGASAAAAAAQVTGRWRSANDAPHPRRIIAHIVDSIPGAQELGQNAPPEMLEHLRQCSEGLELALYRSAASLTEYSNTDTLFARMQALGGSGASAITAPQPQPQSSCQAAAADGASAAAAAAQLTGRWRSANDAPHPRRIIAHIVDSIPGAQELGQNAPPEMLEHLRQCSEGLELALYRSAASLTEYSNTDTLFARMQALGGSGASAITAPQPQPQSSRQAAAADGASAAAAAAQVTGRWQSADDALHRRRMLAHIVTDMMERLPEQAERLELSLYCSAASFAEYNRTGTLRRRIQALHRRERREARAQGPGPKAARAAARSAFKLCDALTDLPAAGAARCGLPQMGGMQGRTGNHAGDNDSGSDKDGPPRAAPAPAAAEETAAAAPHSSGRTDAAAHDLSEWCIAAAAGGSSGGGSADRRRRQKRSGRQARRSGSGGESGGDNLTCNQVVEAGICVDAANDMGFVDRDYQHCPICRTAWSELADSLAVVLQCGHAACLCCLTSQWRASREALDSEEEDDGARMRFCCALCHAPLSRQLPSNLAKELLRTGALTSGLTMLASRLQVRHRGEGDDGARNLQCLLLVEKLLSTHNFDIAKVQNVLFEMVGLVSYDPRTRDLGTEDKQAIYERARRPVRALQQDLRKAEAQAAAAATDAQHAAALRRRAAVSARLEEARVNAAADIYASMNAAGRMGVATSAATGRGSSGGGGASDIAYVDLHGLTPEEACRIVSEFVAPIAGVLIGGGGGVVLVTGRGAHSAVPGQCALRESVKAHLAEINLAWEPVPGNAGALQLRQLRQT</sequence>
<feature type="region of interest" description="Disordered" evidence="3">
    <location>
        <begin position="492"/>
        <end position="512"/>
    </location>
</feature>
<dbReference type="SUPFAM" id="SSF160443">
    <property type="entry name" value="SMR domain-like"/>
    <property type="match status" value="1"/>
</dbReference>
<dbReference type="Gene3D" id="3.30.1370.110">
    <property type="match status" value="1"/>
</dbReference>
<protein>
    <recommendedName>
        <fullName evidence="8">Smr domain-containing protein</fullName>
    </recommendedName>
</protein>
<keyword evidence="1" id="KW-0479">Metal-binding</keyword>
<dbReference type="PROSITE" id="PS50089">
    <property type="entry name" value="ZF_RING_2"/>
    <property type="match status" value="1"/>
</dbReference>
<feature type="region of interest" description="Disordered" evidence="3">
    <location>
        <begin position="857"/>
        <end position="903"/>
    </location>
</feature>
<accession>A0A835ZCM4</accession>
<feature type="compositionally biased region" description="Basic residues" evidence="3">
    <location>
        <begin position="930"/>
        <end position="942"/>
    </location>
</feature>
<feature type="region of interest" description="Disordered" evidence="3">
    <location>
        <begin position="227"/>
        <end position="248"/>
    </location>
</feature>
<evidence type="ECO:0000313" key="6">
    <source>
        <dbReference type="EMBL" id="KAG5191250.1"/>
    </source>
</evidence>
<feature type="region of interest" description="Disordered" evidence="3">
    <location>
        <begin position="309"/>
        <end position="349"/>
    </location>
</feature>
<feature type="compositionally biased region" description="Low complexity" evidence="3">
    <location>
        <begin position="725"/>
        <end position="736"/>
    </location>
</feature>
<dbReference type="SMART" id="SM00463">
    <property type="entry name" value="SMR"/>
    <property type="match status" value="1"/>
</dbReference>
<gene>
    <name evidence="6" type="ORF">JKP88DRAFT_285427</name>
</gene>
<dbReference type="InterPro" id="IPR001841">
    <property type="entry name" value="Znf_RING"/>
</dbReference>
<dbReference type="EMBL" id="JAFCMP010000022">
    <property type="protein sequence ID" value="KAG5191250.1"/>
    <property type="molecule type" value="Genomic_DNA"/>
</dbReference>
<feature type="domain" description="Smr" evidence="5">
    <location>
        <begin position="1227"/>
        <end position="1305"/>
    </location>
</feature>
<dbReference type="SMART" id="SM00184">
    <property type="entry name" value="RING"/>
    <property type="match status" value="1"/>
</dbReference>
<keyword evidence="1" id="KW-0862">Zinc</keyword>
<organism evidence="6 7">
    <name type="scientific">Tribonema minus</name>
    <dbReference type="NCBI Taxonomy" id="303371"/>
    <lineage>
        <taxon>Eukaryota</taxon>
        <taxon>Sar</taxon>
        <taxon>Stramenopiles</taxon>
        <taxon>Ochrophyta</taxon>
        <taxon>PX clade</taxon>
        <taxon>Xanthophyceae</taxon>
        <taxon>Tribonematales</taxon>
        <taxon>Tribonemataceae</taxon>
        <taxon>Tribonema</taxon>
    </lineage>
</organism>
<keyword evidence="7" id="KW-1185">Reference proteome</keyword>
<keyword evidence="1" id="KW-0863">Zinc-finger</keyword>
<feature type="domain" description="RING-type" evidence="4">
    <location>
        <begin position="983"/>
        <end position="1042"/>
    </location>
</feature>
<feature type="region of interest" description="Disordered" evidence="3">
    <location>
        <begin position="920"/>
        <end position="953"/>
    </location>
</feature>
<evidence type="ECO:0000259" key="4">
    <source>
        <dbReference type="PROSITE" id="PS50089"/>
    </source>
</evidence>
<feature type="compositionally biased region" description="Low complexity" evidence="3">
    <location>
        <begin position="501"/>
        <end position="512"/>
    </location>
</feature>
<dbReference type="InterPro" id="IPR036063">
    <property type="entry name" value="Smr_dom_sf"/>
</dbReference>
<reference evidence="6" key="1">
    <citation type="submission" date="2021-02" db="EMBL/GenBank/DDBJ databases">
        <title>First Annotated Genome of the Yellow-green Alga Tribonema minus.</title>
        <authorList>
            <person name="Mahan K.M."/>
        </authorList>
    </citation>
    <scope>NUCLEOTIDE SEQUENCE</scope>
    <source>
        <strain evidence="6">UTEX B ZZ1240</strain>
    </source>
</reference>
<feature type="region of interest" description="Disordered" evidence="3">
    <location>
        <begin position="715"/>
        <end position="736"/>
    </location>
</feature>
<dbReference type="PROSITE" id="PS50828">
    <property type="entry name" value="SMR"/>
    <property type="match status" value="1"/>
</dbReference>
<dbReference type="InterPro" id="IPR002625">
    <property type="entry name" value="Smr_dom"/>
</dbReference>
<evidence type="ECO:0000256" key="3">
    <source>
        <dbReference type="SAM" id="MobiDB-lite"/>
    </source>
</evidence>
<evidence type="ECO:0008006" key="8">
    <source>
        <dbReference type="Google" id="ProtNLM"/>
    </source>
</evidence>
<feature type="coiled-coil region" evidence="2">
    <location>
        <begin position="1138"/>
        <end position="1165"/>
    </location>
</feature>
<evidence type="ECO:0000256" key="1">
    <source>
        <dbReference type="PROSITE-ProRule" id="PRU00175"/>
    </source>
</evidence>
<feature type="compositionally biased region" description="Low complexity" evidence="3">
    <location>
        <begin position="884"/>
        <end position="897"/>
    </location>
</feature>
<evidence type="ECO:0000256" key="2">
    <source>
        <dbReference type="SAM" id="Coils"/>
    </source>
</evidence>
<evidence type="ECO:0000259" key="5">
    <source>
        <dbReference type="PROSITE" id="PS50828"/>
    </source>
</evidence>
<keyword evidence="2" id="KW-0175">Coiled coil</keyword>
<name>A0A835ZCM4_9STRA</name>
<dbReference type="GO" id="GO:0008270">
    <property type="term" value="F:zinc ion binding"/>
    <property type="evidence" value="ECO:0007669"/>
    <property type="project" value="UniProtKB-KW"/>
</dbReference>
<dbReference type="InterPro" id="IPR013083">
    <property type="entry name" value="Znf_RING/FYVE/PHD"/>
</dbReference>